<gene>
    <name evidence="2" type="ORF">SEPMUDRAFT_73655</name>
</gene>
<sequence>MSTPSSFLYPSPSPSALQLHYIGKSLSEIQPPAAILDLAVIRRNCQHMLETTKKLQVGFRAHVKTHKTIELSRYQVGLNSNSLKFVASTISEIEGLLPWLLEENRNRKEEEEEEISILYGLPFTPSSLPRLAQIARLKTTKNPSSVIGLFVDSPEHIQCLISFLENNNHTNENSTEKEKEIWPLPIPLYIPIDVGDHREGISPHHSSTQLVRIAAILHKYTTKTKHASNNTNTTNKIKLAGFYTHRGGSYSASNPQEALGFMKEELVGLYEGAKQGGGKEGREEGREKEERKMVLSLGATPTATAIQNLVWEEEEGNETTEAVRKYRDILKQVQENFEVEFHAGVYPVMDMQQLATRARPHQSPISGQSLLSFSDLGFRILVEVASLYFDRGEKPEALIAAGGIVFGREPCKSYPGWGVVTPWPATSGQVYDPEGDRTGWIVGRISQEHGNLTWEGSQDQFRKLELGEKLLVWPNHACIAGVNFGCYLVVDSDQADPDRIQDVWVRWRGW</sequence>
<dbReference type="InterPro" id="IPR042208">
    <property type="entry name" value="D-ser_dehydrat-like_sf"/>
</dbReference>
<accession>M3CBA5</accession>
<dbReference type="PANTHER" id="PTHR28004">
    <property type="entry name" value="ZGC:162816-RELATED"/>
    <property type="match status" value="1"/>
</dbReference>
<dbReference type="InterPro" id="IPR051466">
    <property type="entry name" value="D-amino_acid_metab_enzyme"/>
</dbReference>
<keyword evidence="3" id="KW-1185">Reference proteome</keyword>
<dbReference type="EMBL" id="KB456270">
    <property type="protein sequence ID" value="EMF09130.1"/>
    <property type="molecule type" value="Genomic_DNA"/>
</dbReference>
<dbReference type="GO" id="GO:0036088">
    <property type="term" value="P:D-serine catabolic process"/>
    <property type="evidence" value="ECO:0007669"/>
    <property type="project" value="TreeGrafter"/>
</dbReference>
<name>M3CBA5_SPHMS</name>
<dbReference type="OrthoDB" id="20198at2759"/>
<dbReference type="Gene3D" id="2.40.37.20">
    <property type="entry name" value="D-serine dehydratase-like domain"/>
    <property type="match status" value="1"/>
</dbReference>
<reference evidence="2 3" key="1">
    <citation type="journal article" date="2012" name="PLoS Pathog.">
        <title>Diverse lifestyles and strategies of plant pathogenesis encoded in the genomes of eighteen Dothideomycetes fungi.</title>
        <authorList>
            <person name="Ohm R.A."/>
            <person name="Feau N."/>
            <person name="Henrissat B."/>
            <person name="Schoch C.L."/>
            <person name="Horwitz B.A."/>
            <person name="Barry K.W."/>
            <person name="Condon B.J."/>
            <person name="Copeland A.C."/>
            <person name="Dhillon B."/>
            <person name="Glaser F."/>
            <person name="Hesse C.N."/>
            <person name="Kosti I."/>
            <person name="LaButti K."/>
            <person name="Lindquist E.A."/>
            <person name="Lucas S."/>
            <person name="Salamov A.A."/>
            <person name="Bradshaw R.E."/>
            <person name="Ciuffetti L."/>
            <person name="Hamelin R.C."/>
            <person name="Kema G.H.J."/>
            <person name="Lawrence C."/>
            <person name="Scott J.A."/>
            <person name="Spatafora J.W."/>
            <person name="Turgeon B.G."/>
            <person name="de Wit P.J.G.M."/>
            <person name="Zhong S."/>
            <person name="Goodwin S.B."/>
            <person name="Grigoriev I.V."/>
        </authorList>
    </citation>
    <scope>NUCLEOTIDE SEQUENCE [LARGE SCALE GENOMIC DNA]</scope>
    <source>
        <strain evidence="2 3">SO2202</strain>
    </source>
</reference>
<dbReference type="Pfam" id="PF14031">
    <property type="entry name" value="D-ser_dehydrat"/>
    <property type="match status" value="1"/>
</dbReference>
<dbReference type="AlphaFoldDB" id="M3CBA5"/>
<evidence type="ECO:0000259" key="1">
    <source>
        <dbReference type="SMART" id="SM01119"/>
    </source>
</evidence>
<protein>
    <recommendedName>
        <fullName evidence="1">D-serine dehydratase-like domain-containing protein</fullName>
    </recommendedName>
</protein>
<dbReference type="PANTHER" id="PTHR28004:SF2">
    <property type="entry name" value="D-SERINE DEHYDRATASE"/>
    <property type="match status" value="1"/>
</dbReference>
<dbReference type="SMART" id="SM01119">
    <property type="entry name" value="D-ser_dehydrat"/>
    <property type="match status" value="1"/>
</dbReference>
<proteinExistence type="predicted"/>
<dbReference type="OMA" id="EIRPGNF"/>
<dbReference type="GeneID" id="27907173"/>
<dbReference type="Proteomes" id="UP000016931">
    <property type="component" value="Unassembled WGS sequence"/>
</dbReference>
<evidence type="ECO:0000313" key="2">
    <source>
        <dbReference type="EMBL" id="EMF09130.1"/>
    </source>
</evidence>
<evidence type="ECO:0000313" key="3">
    <source>
        <dbReference type="Proteomes" id="UP000016931"/>
    </source>
</evidence>
<dbReference type="SUPFAM" id="SSF51419">
    <property type="entry name" value="PLP-binding barrel"/>
    <property type="match status" value="1"/>
</dbReference>
<dbReference type="STRING" id="692275.M3CBA5"/>
<dbReference type="GO" id="GO:0008721">
    <property type="term" value="F:D-serine ammonia-lyase activity"/>
    <property type="evidence" value="ECO:0007669"/>
    <property type="project" value="TreeGrafter"/>
</dbReference>
<dbReference type="eggNOG" id="ENOG502QWI8">
    <property type="taxonomic scope" value="Eukaryota"/>
</dbReference>
<dbReference type="InterPro" id="IPR029066">
    <property type="entry name" value="PLP-binding_barrel"/>
</dbReference>
<organism evidence="2 3">
    <name type="scientific">Sphaerulina musiva (strain SO2202)</name>
    <name type="common">Poplar stem canker fungus</name>
    <name type="synonym">Septoria musiva</name>
    <dbReference type="NCBI Taxonomy" id="692275"/>
    <lineage>
        <taxon>Eukaryota</taxon>
        <taxon>Fungi</taxon>
        <taxon>Dikarya</taxon>
        <taxon>Ascomycota</taxon>
        <taxon>Pezizomycotina</taxon>
        <taxon>Dothideomycetes</taxon>
        <taxon>Dothideomycetidae</taxon>
        <taxon>Mycosphaerellales</taxon>
        <taxon>Mycosphaerellaceae</taxon>
        <taxon>Sphaerulina</taxon>
    </lineage>
</organism>
<dbReference type="InterPro" id="IPR026956">
    <property type="entry name" value="D-ser_dehydrat-like_dom"/>
</dbReference>
<dbReference type="HOGENOM" id="CLU_031639_0_0_1"/>
<dbReference type="Gene3D" id="3.20.20.10">
    <property type="entry name" value="Alanine racemase"/>
    <property type="match status" value="1"/>
</dbReference>
<feature type="domain" description="D-serine dehydratase-like" evidence="1">
    <location>
        <begin position="377"/>
        <end position="491"/>
    </location>
</feature>
<dbReference type="RefSeq" id="XP_016757251.1">
    <property type="nucleotide sequence ID" value="XM_016910036.1"/>
</dbReference>